<name>A0A409XE07_PSICY</name>
<keyword evidence="2" id="KW-0732">Signal</keyword>
<comment type="caution">
    <text evidence="3">The sequence shown here is derived from an EMBL/GenBank/DDBJ whole genome shotgun (WGS) entry which is preliminary data.</text>
</comment>
<reference evidence="3 4" key="1">
    <citation type="journal article" date="2018" name="Evol. Lett.">
        <title>Horizontal gene cluster transfer increased hallucinogenic mushroom diversity.</title>
        <authorList>
            <person name="Reynolds H.T."/>
            <person name="Vijayakumar V."/>
            <person name="Gluck-Thaler E."/>
            <person name="Korotkin H.B."/>
            <person name="Matheny P.B."/>
            <person name="Slot J.C."/>
        </authorList>
    </citation>
    <scope>NUCLEOTIDE SEQUENCE [LARGE SCALE GENOMIC DNA]</scope>
    <source>
        <strain evidence="3 4">2631</strain>
    </source>
</reference>
<protein>
    <submittedName>
        <fullName evidence="3">Uncharacterized protein</fullName>
    </submittedName>
</protein>
<dbReference type="AlphaFoldDB" id="A0A409XE07"/>
<feature type="compositionally biased region" description="Basic and acidic residues" evidence="1">
    <location>
        <begin position="124"/>
        <end position="146"/>
    </location>
</feature>
<feature type="compositionally biased region" description="Low complexity" evidence="1">
    <location>
        <begin position="109"/>
        <end position="119"/>
    </location>
</feature>
<dbReference type="EMBL" id="NHYD01001961">
    <property type="protein sequence ID" value="PPQ89028.1"/>
    <property type="molecule type" value="Genomic_DNA"/>
</dbReference>
<evidence type="ECO:0000256" key="2">
    <source>
        <dbReference type="SAM" id="SignalP"/>
    </source>
</evidence>
<sequence>MELVNSTWSLVTLFFAGVPAIYDEDSTWSPAGIHSSSMWANVELHVEFHILHMDFMSPDFIYIDNEASDKEDHDDKDADVDEDDHDHNHDDDSVDVDMDDCNNKDTGKSKANSKANGNNQCEGGEAKAKANSDSKCKGGESKAEGE</sequence>
<accession>A0A409XE07</accession>
<keyword evidence="4" id="KW-1185">Reference proteome</keyword>
<organism evidence="3 4">
    <name type="scientific">Psilocybe cyanescens</name>
    <dbReference type="NCBI Taxonomy" id="93625"/>
    <lineage>
        <taxon>Eukaryota</taxon>
        <taxon>Fungi</taxon>
        <taxon>Dikarya</taxon>
        <taxon>Basidiomycota</taxon>
        <taxon>Agaricomycotina</taxon>
        <taxon>Agaricomycetes</taxon>
        <taxon>Agaricomycetidae</taxon>
        <taxon>Agaricales</taxon>
        <taxon>Agaricineae</taxon>
        <taxon>Strophariaceae</taxon>
        <taxon>Psilocybe</taxon>
    </lineage>
</organism>
<feature type="signal peptide" evidence="2">
    <location>
        <begin position="1"/>
        <end position="23"/>
    </location>
</feature>
<dbReference type="InParanoid" id="A0A409XE07"/>
<dbReference type="Proteomes" id="UP000283269">
    <property type="component" value="Unassembled WGS sequence"/>
</dbReference>
<feature type="compositionally biased region" description="Basic and acidic residues" evidence="1">
    <location>
        <begin position="67"/>
        <end position="76"/>
    </location>
</feature>
<evidence type="ECO:0000313" key="4">
    <source>
        <dbReference type="Proteomes" id="UP000283269"/>
    </source>
</evidence>
<gene>
    <name evidence="3" type="ORF">CVT25_003953</name>
</gene>
<feature type="chain" id="PRO_5019331277" evidence="2">
    <location>
        <begin position="24"/>
        <end position="146"/>
    </location>
</feature>
<evidence type="ECO:0000256" key="1">
    <source>
        <dbReference type="SAM" id="MobiDB-lite"/>
    </source>
</evidence>
<proteinExistence type="predicted"/>
<evidence type="ECO:0000313" key="3">
    <source>
        <dbReference type="EMBL" id="PPQ89028.1"/>
    </source>
</evidence>
<feature type="region of interest" description="Disordered" evidence="1">
    <location>
        <begin position="66"/>
        <end position="146"/>
    </location>
</feature>